<evidence type="ECO:0000313" key="8">
    <source>
        <dbReference type="Proteomes" id="UP000274131"/>
    </source>
</evidence>
<dbReference type="PANTHER" id="PTHR46307:SF4">
    <property type="entry name" value="G9A, ISOFORM B"/>
    <property type="match status" value="1"/>
</dbReference>
<feature type="domain" description="Pre-SET" evidence="6">
    <location>
        <begin position="483"/>
        <end position="546"/>
    </location>
</feature>
<dbReference type="Proteomes" id="UP000274131">
    <property type="component" value="Unassembled WGS sequence"/>
</dbReference>
<dbReference type="InterPro" id="IPR036770">
    <property type="entry name" value="Ankyrin_rpt-contain_sf"/>
</dbReference>
<dbReference type="InterPro" id="IPR046341">
    <property type="entry name" value="SET_dom_sf"/>
</dbReference>
<dbReference type="Gene3D" id="2.170.270.10">
    <property type="entry name" value="SET domain"/>
    <property type="match status" value="1"/>
</dbReference>
<name>A0A0N4VJA8_ENTVE</name>
<proteinExistence type="predicted"/>
<dbReference type="GO" id="GO:0046974">
    <property type="term" value="F:histone H3K9 methyltransferase activity"/>
    <property type="evidence" value="ECO:0007669"/>
    <property type="project" value="TreeGrafter"/>
</dbReference>
<reference evidence="7 8" key="2">
    <citation type="submission" date="2018-10" db="EMBL/GenBank/DDBJ databases">
        <authorList>
            <consortium name="Pathogen Informatics"/>
        </authorList>
    </citation>
    <scope>NUCLEOTIDE SEQUENCE [LARGE SCALE GENOMIC DNA]</scope>
</reference>
<dbReference type="SMART" id="SM00317">
    <property type="entry name" value="SET"/>
    <property type="match status" value="1"/>
</dbReference>
<keyword evidence="4" id="KW-0949">S-adenosyl-L-methionine</keyword>
<dbReference type="STRING" id="51028.A0A0N4VJA8"/>
<dbReference type="PROSITE" id="PS50867">
    <property type="entry name" value="PRE_SET"/>
    <property type="match status" value="1"/>
</dbReference>
<keyword evidence="8" id="KW-1185">Reference proteome</keyword>
<dbReference type="GO" id="GO:0032259">
    <property type="term" value="P:methylation"/>
    <property type="evidence" value="ECO:0007669"/>
    <property type="project" value="UniProtKB-KW"/>
</dbReference>
<evidence type="ECO:0000259" key="5">
    <source>
        <dbReference type="PROSITE" id="PS50280"/>
    </source>
</evidence>
<protein>
    <submittedName>
        <fullName evidence="9">ANK_REP_REGION domain-containing protein</fullName>
    </submittedName>
</protein>
<evidence type="ECO:0000256" key="1">
    <source>
        <dbReference type="ARBA" id="ARBA00004286"/>
    </source>
</evidence>
<dbReference type="GO" id="GO:0008270">
    <property type="term" value="F:zinc ion binding"/>
    <property type="evidence" value="ECO:0007669"/>
    <property type="project" value="InterPro"/>
</dbReference>
<dbReference type="WBParaSite" id="EVEC_0001092901-mRNA-1">
    <property type="protein sequence ID" value="EVEC_0001092901-mRNA-1"/>
    <property type="gene ID" value="EVEC_0001092901"/>
</dbReference>
<dbReference type="SMART" id="SM00468">
    <property type="entry name" value="PreSET"/>
    <property type="match status" value="1"/>
</dbReference>
<dbReference type="GO" id="GO:0002039">
    <property type="term" value="F:p53 binding"/>
    <property type="evidence" value="ECO:0007669"/>
    <property type="project" value="InterPro"/>
</dbReference>
<feature type="domain" description="SET" evidence="5">
    <location>
        <begin position="547"/>
        <end position="661"/>
    </location>
</feature>
<dbReference type="Pfam" id="PF00856">
    <property type="entry name" value="SET"/>
    <property type="match status" value="1"/>
</dbReference>
<dbReference type="SUPFAM" id="SSF48403">
    <property type="entry name" value="Ankyrin repeat"/>
    <property type="match status" value="1"/>
</dbReference>
<evidence type="ECO:0000259" key="6">
    <source>
        <dbReference type="PROSITE" id="PS50867"/>
    </source>
</evidence>
<keyword evidence="2" id="KW-0158">Chromosome</keyword>
<dbReference type="InterPro" id="IPR043550">
    <property type="entry name" value="EHMT1/EHMT2"/>
</dbReference>
<dbReference type="GO" id="GO:0005634">
    <property type="term" value="C:nucleus"/>
    <property type="evidence" value="ECO:0007669"/>
    <property type="project" value="InterPro"/>
</dbReference>
<comment type="subcellular location">
    <subcellularLocation>
        <location evidence="1">Chromosome</location>
    </subcellularLocation>
</comment>
<dbReference type="AlphaFoldDB" id="A0A0N4VJA8"/>
<sequence length="661" mass="74947">MGEKLTDSKENPETVVLDCGDTEISNQCCECSLLAPRKKALEPNVHWRCSGVDNRYGVRNRCSRWSKYSFAWELEQKPFCEVVLINTLDQKCSSETDTGRFAVCSRFGQQHWTHNICRQLNSGQCSHCHCIEADAFQLHSVEDLEEVLCLVSLCNSVERAQFEAAFSSVTGETVSNKNVLHVHEEEKSSAECLLKTVYFVFQEEEEQLMGLQWHIRLILENQCFLSLMVLLQKDNCEDLTLLFYALSHHFWDVVVTLLGYGSKEKFGGTCILHKAFTELGAEALFALVNNGMSLCEVDGSGQCILHLLANSQGSESDECYIRMVVEKFPFGDKILDLQDCSKCCPLEVAYRAKNWFMIECLLRKGASLPTDSFLDSLPDCLFWMVEFYKRECEPKKRFSLPRVVIDSPSHKSSDFETYQAIFHWECYLAICLEDFRDLSKGKEGIAVPVENSNFDDVVIEEDFTYLSAALCCSSSSKKCDFSLACNCVSDCNEVCSCGWQCVYDTNGRLLDELVNGAEDGTAGIVMECGPLCPCSSNCGSRVAQKGMKIQLRVIRSTRYGWAVRTDVKILKGQFVCEYIGEFITATEMEVRADDSYFFEVQDDASVYYIDAKRCGNVSRFFNHSCEANLIALHFVWDVYVEHVPHICFFAKRDIDKVTQVT</sequence>
<gene>
    <name evidence="7" type="ORF">EVEC_LOCUS10253</name>
</gene>
<reference evidence="9" key="1">
    <citation type="submission" date="2017-02" db="UniProtKB">
        <authorList>
            <consortium name="WormBaseParasite"/>
        </authorList>
    </citation>
    <scope>IDENTIFICATION</scope>
</reference>
<dbReference type="GO" id="GO:0000122">
    <property type="term" value="P:negative regulation of transcription by RNA polymerase II"/>
    <property type="evidence" value="ECO:0007669"/>
    <property type="project" value="TreeGrafter"/>
</dbReference>
<organism evidence="9">
    <name type="scientific">Enterobius vermicularis</name>
    <name type="common">Human pinworm</name>
    <dbReference type="NCBI Taxonomy" id="51028"/>
    <lineage>
        <taxon>Eukaryota</taxon>
        <taxon>Metazoa</taxon>
        <taxon>Ecdysozoa</taxon>
        <taxon>Nematoda</taxon>
        <taxon>Chromadorea</taxon>
        <taxon>Rhabditida</taxon>
        <taxon>Spirurina</taxon>
        <taxon>Oxyuridomorpha</taxon>
        <taxon>Oxyuroidea</taxon>
        <taxon>Oxyuridae</taxon>
        <taxon>Enterobius</taxon>
    </lineage>
</organism>
<evidence type="ECO:0000313" key="7">
    <source>
        <dbReference type="EMBL" id="VDD95502.1"/>
    </source>
</evidence>
<dbReference type="InterPro" id="IPR007728">
    <property type="entry name" value="Pre-SET_dom"/>
</dbReference>
<evidence type="ECO:0000313" key="9">
    <source>
        <dbReference type="WBParaSite" id="EVEC_0001092901-mRNA-1"/>
    </source>
</evidence>
<evidence type="ECO:0000256" key="4">
    <source>
        <dbReference type="ARBA" id="ARBA00022691"/>
    </source>
</evidence>
<evidence type="ECO:0000256" key="3">
    <source>
        <dbReference type="ARBA" id="ARBA00022603"/>
    </source>
</evidence>
<evidence type="ECO:0000256" key="2">
    <source>
        <dbReference type="ARBA" id="ARBA00022454"/>
    </source>
</evidence>
<dbReference type="Gene3D" id="1.25.40.20">
    <property type="entry name" value="Ankyrin repeat-containing domain"/>
    <property type="match status" value="1"/>
</dbReference>
<dbReference type="PANTHER" id="PTHR46307">
    <property type="entry name" value="G9A, ISOFORM B"/>
    <property type="match status" value="1"/>
</dbReference>
<keyword evidence="3" id="KW-0489">Methyltransferase</keyword>
<accession>A0A0N4VJA8</accession>
<dbReference type="PROSITE" id="PS50280">
    <property type="entry name" value="SET"/>
    <property type="match status" value="1"/>
</dbReference>
<dbReference type="OrthoDB" id="5792673at2759"/>
<dbReference type="SUPFAM" id="SSF82199">
    <property type="entry name" value="SET domain"/>
    <property type="match status" value="1"/>
</dbReference>
<keyword evidence="3" id="KW-0808">Transferase</keyword>
<dbReference type="InterPro" id="IPR001214">
    <property type="entry name" value="SET_dom"/>
</dbReference>
<dbReference type="EMBL" id="UXUI01010670">
    <property type="protein sequence ID" value="VDD95502.1"/>
    <property type="molecule type" value="Genomic_DNA"/>
</dbReference>
<dbReference type="GO" id="GO:0000785">
    <property type="term" value="C:chromatin"/>
    <property type="evidence" value="ECO:0007669"/>
    <property type="project" value="TreeGrafter"/>
</dbReference>